<keyword evidence="3" id="KW-1185">Reference proteome</keyword>
<reference evidence="2 3" key="1">
    <citation type="journal article" date="2022" name="Mar. Drugs">
        <title>Bioassay-Guided Fractionation Leads to the Detection of Cholic Acid Generated by the Rare Thalassomonas sp.</title>
        <authorList>
            <person name="Pheiffer F."/>
            <person name="Schneider Y.K."/>
            <person name="Hansen E.H."/>
            <person name="Andersen J.H."/>
            <person name="Isaksson J."/>
            <person name="Busche T."/>
            <person name="R C."/>
            <person name="Kalinowski J."/>
            <person name="Zyl L.V."/>
            <person name="Trindade M."/>
        </authorList>
    </citation>
    <scope>NUCLEOTIDE SEQUENCE [LARGE SCALE GENOMIC DNA]</scope>
    <source>
        <strain evidence="2 3">A5K-61T</strain>
    </source>
</reference>
<evidence type="ECO:0000259" key="1">
    <source>
        <dbReference type="PROSITE" id="PS51186"/>
    </source>
</evidence>
<dbReference type="PANTHER" id="PTHR43233:SF1">
    <property type="entry name" value="FAMILY N-ACETYLTRANSFERASE, PUTATIVE (AFU_ORTHOLOGUE AFUA_6G03350)-RELATED"/>
    <property type="match status" value="1"/>
</dbReference>
<gene>
    <name evidence="2" type="ORF">H3N35_24575</name>
</gene>
<dbReference type="RefSeq" id="WP_274051513.1">
    <property type="nucleotide sequence ID" value="NZ_CP059693.1"/>
</dbReference>
<dbReference type="InterPro" id="IPR016181">
    <property type="entry name" value="Acyl_CoA_acyltransferase"/>
</dbReference>
<dbReference type="SUPFAM" id="SSF55729">
    <property type="entry name" value="Acyl-CoA N-acyltransferases (Nat)"/>
    <property type="match status" value="1"/>
</dbReference>
<dbReference type="Gene3D" id="3.40.630.30">
    <property type="match status" value="1"/>
</dbReference>
<dbReference type="InterPro" id="IPR000182">
    <property type="entry name" value="GNAT_dom"/>
</dbReference>
<dbReference type="Proteomes" id="UP001215231">
    <property type="component" value="Chromosome"/>
</dbReference>
<sequence>MIKQISPSIRFSNQIQEMQLDVIHGYLKRSYWAKNIPKSLVKKSVDNSLCFAAFDGNRQIAFARVITDKASFAYLADVFVLEPYRGRGISKQLMSEILKEPELQGLRRFMLCTADAHGLYRQFGFSVASSPQNLMAIHQPDIYT</sequence>
<evidence type="ECO:0000313" key="2">
    <source>
        <dbReference type="EMBL" id="WDE11358.1"/>
    </source>
</evidence>
<feature type="domain" description="N-acetyltransferase" evidence="1">
    <location>
        <begin position="1"/>
        <end position="144"/>
    </location>
</feature>
<evidence type="ECO:0000313" key="3">
    <source>
        <dbReference type="Proteomes" id="UP001215231"/>
    </source>
</evidence>
<protein>
    <submittedName>
        <fullName evidence="2">GNAT family N-acetyltransferase</fullName>
    </submittedName>
</protein>
<dbReference type="PROSITE" id="PS51186">
    <property type="entry name" value="GNAT"/>
    <property type="match status" value="1"/>
</dbReference>
<proteinExistence type="predicted"/>
<dbReference type="EMBL" id="CP059693">
    <property type="protein sequence ID" value="WDE11358.1"/>
    <property type="molecule type" value="Genomic_DNA"/>
</dbReference>
<organism evidence="2 3">
    <name type="scientific">Thalassomonas haliotis</name>
    <dbReference type="NCBI Taxonomy" id="485448"/>
    <lineage>
        <taxon>Bacteria</taxon>
        <taxon>Pseudomonadati</taxon>
        <taxon>Pseudomonadota</taxon>
        <taxon>Gammaproteobacteria</taxon>
        <taxon>Alteromonadales</taxon>
        <taxon>Colwelliaceae</taxon>
        <taxon>Thalassomonas</taxon>
    </lineage>
</organism>
<accession>A0ABY7VCH0</accession>
<dbReference type="Pfam" id="PF00583">
    <property type="entry name" value="Acetyltransf_1"/>
    <property type="match status" value="1"/>
</dbReference>
<dbReference type="InterPro" id="IPR053144">
    <property type="entry name" value="Acetyltransferase_Butenolide"/>
</dbReference>
<name>A0ABY7VCH0_9GAMM</name>
<dbReference type="CDD" id="cd04301">
    <property type="entry name" value="NAT_SF"/>
    <property type="match status" value="1"/>
</dbReference>
<dbReference type="PANTHER" id="PTHR43233">
    <property type="entry name" value="FAMILY N-ACETYLTRANSFERASE, PUTATIVE (AFU_ORTHOLOGUE AFUA_6G03350)-RELATED"/>
    <property type="match status" value="1"/>
</dbReference>